<dbReference type="EMBL" id="APCN01001943">
    <property type="status" value="NOT_ANNOTATED_CDS"/>
    <property type="molecule type" value="Genomic_DNA"/>
</dbReference>
<dbReference type="GO" id="GO:0032039">
    <property type="term" value="C:integrator complex"/>
    <property type="evidence" value="ECO:0007669"/>
    <property type="project" value="TreeGrafter"/>
</dbReference>
<keyword evidence="15" id="KW-1185">Reference proteome</keyword>
<dbReference type="GO" id="GO:0005694">
    <property type="term" value="C:chromosome"/>
    <property type="evidence" value="ECO:0007669"/>
    <property type="project" value="UniProtKB-SubCell"/>
</dbReference>
<dbReference type="FunFam" id="2.60.120.310:FF:000004">
    <property type="entry name" value="DBH-like monooxygenase protein 1"/>
    <property type="match status" value="1"/>
</dbReference>
<dbReference type="Proteomes" id="UP000075840">
    <property type="component" value="Unassembled WGS sequence"/>
</dbReference>
<dbReference type="InterPro" id="IPR024548">
    <property type="entry name" value="Cu2_monoox_C"/>
</dbReference>
<dbReference type="PROSITE" id="PS00084">
    <property type="entry name" value="CU2_MONOOXYGENASE_1"/>
    <property type="match status" value="1"/>
</dbReference>
<keyword evidence="6" id="KW-0158">Chromosome</keyword>
<comment type="similarity">
    <text evidence="5">Belongs to the copper type II ascorbate-dependent monooxygenase family.</text>
</comment>
<dbReference type="PRINTS" id="PR00767">
    <property type="entry name" value="DBMONOXGNASE"/>
</dbReference>
<dbReference type="GO" id="GO:0005507">
    <property type="term" value="F:copper ion binding"/>
    <property type="evidence" value="ECO:0007669"/>
    <property type="project" value="InterPro"/>
</dbReference>
<evidence type="ECO:0000313" key="15">
    <source>
        <dbReference type="Proteomes" id="UP000075840"/>
    </source>
</evidence>
<dbReference type="VEuPathDB" id="VectorBase:AARA21_000939"/>
<evidence type="ECO:0000256" key="12">
    <source>
        <dbReference type="ARBA" id="ARBA00023180"/>
    </source>
</evidence>
<keyword evidence="8" id="KW-0560">Oxidoreductase</keyword>
<dbReference type="EnsemblMetazoa" id="AARA002851-RA">
    <property type="protein sequence ID" value="AARA002851-PA"/>
    <property type="gene ID" value="AARA002851"/>
</dbReference>
<evidence type="ECO:0000256" key="8">
    <source>
        <dbReference type="ARBA" id="ARBA00023002"/>
    </source>
</evidence>
<sequence>MPVQDDTQNYHIESGFQNLTHTSVTFRRALETCDPHDVIIGSDTMKILWSYGDRDPVAGSLKGHSGNRGARSIHFLGPMFRRPADALQRDDLRQWDVTVKNVSIDTSMDTLYWCKILKAPTLREKHHIIGYEALLTKESSTKQPLVHHMTLFECSTNSYPGSDPNSWDVWVKSSGAVCNSNLLTPRDWDSCITPVATWGVGASGQFLPEHIGIPIGGDKGAPKYYMLEVHYDNPRAKRVLDHSGFRIHYTRHVRKHDAGMMISGVSVSDTQMIPPGQKLYRNVGICGPSCTGAVFPAEGINIVSAALHSHVAGRKMKLRHVRDGKELPRIVEDDNYNHNFQQVRQLENETSVLPGDYLITDCAYETVGRRRPTLGGYSTKQEMCLSFITYYPKIELAGCYSMTPVKEFFETFGVFQFYAMNMTDVENLFLYNGNILDLLPTTVFPNFAPGGDVDDEQNQLAIKALQNAKDYSVIDEEDVLYKESILNKLIISDPVEFHDRTFLSHLNQLPWSEPLFTRRVEQSILTGKHMTFCRVSSDSISVASEIFKYPVFDTFVKAPSQCPYHLFMEFVDHTSAATKQMSSTKLLVLFLLILMDGISERLERVRAMILESRSSVETSDVNPQQASARAVVAYVENPSPTDLITQFLAKAPEGQTHPPDLTAPDPDGAHRSDGLKYTKKQLALKILALKVAAFMRWDLDKLERTLSVSLQIQLLADLCSITAGKMVALPSSLLQDPALIGTDGSRHSFNFALTLYHRWVLRAQVLRAAVIKNIKSNHGPAVPDLTTFVLRDESSIPALEPITQLSIDYLNQVLMEPQTFRVLTYESFVPLDSNSEHTQQRFDAAIAIKPCELRAQLHYDLCQYYLYVQKYELARQNVLLCKDNYAQWQREEIGRTGLPPAYCTVSAEVLQGYLLACGVTGEPDGLLQRLHESILNHYSDIVMILKEDNLRKEIPMTQRKLLELNIEGYNAIGSTDGNPIEQKELELAVVALNIIRYVMDGENILSCNVALQKYKNQQPKLIESLFQYADEQYEQFSLEERGLLKRYFYKIITLYGGELGPAFEAYVQSYSKVVSLQELKDFRAQHTQPETQLGGVALQSDWVIPETKNPRLEVGQLERQLISCTSANAVRKLLVKIAGTNPSKPLFTINPSWTIPYPLEQVLIPLQRGFLQDFAYILIGKARELTARKEYATAITLLTVLKNETQRPELAGNPLIAKLGKMVSWEGLLVQIQQVLDEWPRKPVDQAQLVRNCKQCLNAAAAGGGNELMPHAKLLDHCAALLLNLNEWNALLVPVDKRFPGIELCSAITQAFLDIEKFKGTKKTNREAWEMILPMFLNPPGSRQRQLPPDGPLVLLIGKLREPLVISILLSLLAKLHNILRDEANAEMNAEYMFLWPSNVNNTSIYNVKLVIEALNLLLNQALRYYPNNIPWLKLKGDVEFVANNFEAAMRYYVTALISGTEYCTVHLQRPLMDDFLIRRMVKCSTNLGCFVQAAVLCQFFDETDYGLAFKSISEKSASYSDAMDSYYSCIWDPTLLEFIVSFIGQLELNANNNDEIKREAAAVRKNRFLRSLAKQYMC</sequence>
<keyword evidence="13" id="KW-0539">Nucleus</keyword>
<evidence type="ECO:0000256" key="1">
    <source>
        <dbReference type="ARBA" id="ARBA00001973"/>
    </source>
</evidence>
<name>A0A182HNL2_ANOAR</name>
<evidence type="ECO:0000256" key="13">
    <source>
        <dbReference type="ARBA" id="ARBA00023242"/>
    </source>
</evidence>
<dbReference type="InterPro" id="IPR028460">
    <property type="entry name" value="Tbh/DBH"/>
</dbReference>
<evidence type="ECO:0000313" key="14">
    <source>
        <dbReference type="EnsemblMetazoa" id="AARA002851-PA"/>
    </source>
</evidence>
<evidence type="ECO:0000256" key="6">
    <source>
        <dbReference type="ARBA" id="ARBA00022454"/>
    </source>
</evidence>
<dbReference type="GO" id="GO:0034472">
    <property type="term" value="P:snRNA 3'-end processing"/>
    <property type="evidence" value="ECO:0007669"/>
    <property type="project" value="InterPro"/>
</dbReference>
<keyword evidence="7" id="KW-0479">Metal-binding</keyword>
<dbReference type="Gene3D" id="2.60.120.310">
    <property type="entry name" value="Copper type II, ascorbate-dependent monooxygenase, N-terminal domain"/>
    <property type="match status" value="1"/>
</dbReference>
<dbReference type="CDD" id="cd09631">
    <property type="entry name" value="DOMON_DOH"/>
    <property type="match status" value="1"/>
</dbReference>
<dbReference type="InterPro" id="IPR014784">
    <property type="entry name" value="Cu2_ascorb_mOase-like_C"/>
</dbReference>
<evidence type="ECO:0000256" key="2">
    <source>
        <dbReference type="ARBA" id="ARBA00004123"/>
    </source>
</evidence>
<evidence type="ECO:0000256" key="11">
    <source>
        <dbReference type="ARBA" id="ARBA00023157"/>
    </source>
</evidence>
<reference evidence="14" key="1">
    <citation type="submission" date="2022-08" db="UniProtKB">
        <authorList>
            <consortium name="EnsemblMetazoa"/>
        </authorList>
    </citation>
    <scope>IDENTIFICATION</scope>
    <source>
        <strain evidence="14">Dongola</strain>
    </source>
</reference>
<keyword evidence="9" id="KW-0186">Copper</keyword>
<dbReference type="InterPro" id="IPR057980">
    <property type="entry name" value="TPR_INTS8"/>
</dbReference>
<keyword evidence="11" id="KW-1015">Disulfide bond</keyword>
<dbReference type="PANTHER" id="PTHR13350">
    <property type="entry name" value="INTEGRATOR COMPLEX SUBUNIT 8"/>
    <property type="match status" value="1"/>
</dbReference>
<dbReference type="PROSITE" id="PS50836">
    <property type="entry name" value="DOMON"/>
    <property type="match status" value="1"/>
</dbReference>
<comment type="cofactor">
    <cofactor evidence="1">
        <name>Cu(2+)</name>
        <dbReference type="ChEBI" id="CHEBI:29036"/>
    </cofactor>
</comment>
<dbReference type="FunFam" id="2.60.120.230:FF:000001">
    <property type="entry name" value="Monooxygenase, DBH-like 1"/>
    <property type="match status" value="1"/>
</dbReference>
<dbReference type="Pfam" id="PF01082">
    <property type="entry name" value="Cu2_monooxygen"/>
    <property type="match status" value="1"/>
</dbReference>
<dbReference type="Gene3D" id="2.60.120.230">
    <property type="match status" value="1"/>
</dbReference>
<comment type="similarity">
    <text evidence="4">Belongs to the Integrator subunit 8 family.</text>
</comment>
<protein>
    <submittedName>
        <fullName evidence="14">Uncharacterized protein</fullName>
    </submittedName>
</protein>
<dbReference type="Pfam" id="PF25756">
    <property type="entry name" value="TPR_INTS8"/>
    <property type="match status" value="1"/>
</dbReference>
<dbReference type="InterPro" id="IPR005018">
    <property type="entry name" value="DOMON_domain"/>
</dbReference>
<dbReference type="SUPFAM" id="SSF49742">
    <property type="entry name" value="PHM/PNGase F"/>
    <property type="match status" value="2"/>
</dbReference>
<keyword evidence="10" id="KW-0503">Monooxygenase</keyword>
<evidence type="ECO:0000256" key="3">
    <source>
        <dbReference type="ARBA" id="ARBA00004286"/>
    </source>
</evidence>
<dbReference type="InterPro" id="IPR020611">
    <property type="entry name" value="Cu2_ascorb_mOase_CS-1"/>
</dbReference>
<dbReference type="InterPro" id="IPR038751">
    <property type="entry name" value="INTS8"/>
</dbReference>
<dbReference type="PANTHER" id="PTHR13350:SF1">
    <property type="entry name" value="INTEGRATOR COMPLEX SUBUNIT 8"/>
    <property type="match status" value="1"/>
</dbReference>
<evidence type="ECO:0000256" key="4">
    <source>
        <dbReference type="ARBA" id="ARBA00007147"/>
    </source>
</evidence>
<dbReference type="InterPro" id="IPR045266">
    <property type="entry name" value="DOH_DOMON"/>
</dbReference>
<evidence type="ECO:0000256" key="10">
    <source>
        <dbReference type="ARBA" id="ARBA00023033"/>
    </source>
</evidence>
<dbReference type="Pfam" id="PF03712">
    <property type="entry name" value="Cu2_monoox_C"/>
    <property type="match status" value="1"/>
</dbReference>
<evidence type="ECO:0000256" key="9">
    <source>
        <dbReference type="ARBA" id="ARBA00023008"/>
    </source>
</evidence>
<accession>A0A182HNL2</accession>
<comment type="subcellular location">
    <subcellularLocation>
        <location evidence="3">Chromosome</location>
    </subcellularLocation>
    <subcellularLocation>
        <location evidence="2">Nucleus</location>
    </subcellularLocation>
</comment>
<dbReference type="EMBL" id="APCN01001942">
    <property type="status" value="NOT_ANNOTATED_CDS"/>
    <property type="molecule type" value="Genomic_DNA"/>
</dbReference>
<keyword evidence="12" id="KW-0325">Glycoprotein</keyword>
<dbReference type="InterPro" id="IPR036939">
    <property type="entry name" value="Cu2_ascorb_mOase_N_sf"/>
</dbReference>
<evidence type="ECO:0000256" key="5">
    <source>
        <dbReference type="ARBA" id="ARBA00010676"/>
    </source>
</evidence>
<dbReference type="VEuPathDB" id="VectorBase:AARA002851"/>
<evidence type="ECO:0000256" key="7">
    <source>
        <dbReference type="ARBA" id="ARBA00022723"/>
    </source>
</evidence>
<dbReference type="VEuPathDB" id="VectorBase:AARA21_004363"/>
<organism evidence="14 15">
    <name type="scientific">Anopheles arabiensis</name>
    <name type="common">Mosquito</name>
    <dbReference type="NCBI Taxonomy" id="7173"/>
    <lineage>
        <taxon>Eukaryota</taxon>
        <taxon>Metazoa</taxon>
        <taxon>Ecdysozoa</taxon>
        <taxon>Arthropoda</taxon>
        <taxon>Hexapoda</taxon>
        <taxon>Insecta</taxon>
        <taxon>Pterygota</taxon>
        <taxon>Neoptera</taxon>
        <taxon>Endopterygota</taxon>
        <taxon>Diptera</taxon>
        <taxon>Nematocera</taxon>
        <taxon>Culicoidea</taxon>
        <taxon>Culicidae</taxon>
        <taxon>Anophelinae</taxon>
        <taxon>Anopheles</taxon>
    </lineage>
</organism>
<dbReference type="InterPro" id="IPR008977">
    <property type="entry name" value="PHM/PNGase_F_dom_sf"/>
</dbReference>
<dbReference type="InterPro" id="IPR000323">
    <property type="entry name" value="Cu2_ascorb_mOase_N"/>
</dbReference>
<proteinExistence type="inferred from homology"/>
<dbReference type="GO" id="GO:0016715">
    <property type="term" value="F:oxidoreductase activity, acting on paired donors, with incorporation or reduction of molecular oxygen, reduced ascorbate as one donor, and incorporation of one atom of oxygen"/>
    <property type="evidence" value="ECO:0007669"/>
    <property type="project" value="InterPro"/>
</dbReference>